<evidence type="ECO:0008006" key="3">
    <source>
        <dbReference type="Google" id="ProtNLM"/>
    </source>
</evidence>
<accession>A0ABY6HMA0</accession>
<evidence type="ECO:0000313" key="1">
    <source>
        <dbReference type="EMBL" id="UYP44541.1"/>
    </source>
</evidence>
<dbReference type="PANTHER" id="PTHR43546">
    <property type="entry name" value="UPF0173 METAL-DEPENDENT HYDROLASE MJ1163-RELATED"/>
    <property type="match status" value="1"/>
</dbReference>
<dbReference type="PANTHER" id="PTHR43546:SF8">
    <property type="entry name" value="METALLO-BETA-LACTAMASE DOMAIN-CONTAINING PROTEIN"/>
    <property type="match status" value="1"/>
</dbReference>
<evidence type="ECO:0000313" key="2">
    <source>
        <dbReference type="Proteomes" id="UP001208689"/>
    </source>
</evidence>
<dbReference type="SUPFAM" id="SSF56281">
    <property type="entry name" value="Metallo-hydrolase/oxidoreductase"/>
    <property type="match status" value="1"/>
</dbReference>
<proteinExistence type="predicted"/>
<gene>
    <name evidence="1" type="ORF">NEF87_000826</name>
</gene>
<dbReference type="Pfam" id="PF13483">
    <property type="entry name" value="Lactamase_B_3"/>
    <property type="match status" value="1"/>
</dbReference>
<dbReference type="Gene3D" id="3.60.15.10">
    <property type="entry name" value="Ribonuclease Z/Hydroxyacylglutathione hydrolase-like"/>
    <property type="match status" value="1"/>
</dbReference>
<dbReference type="InterPro" id="IPR036866">
    <property type="entry name" value="RibonucZ/Hydroxyglut_hydro"/>
</dbReference>
<keyword evidence="2" id="KW-1185">Reference proteome</keyword>
<dbReference type="InterPro" id="IPR050114">
    <property type="entry name" value="UPF0173_UPF0282_UlaG_hydrolase"/>
</dbReference>
<sequence>MIIMKEFSYKDIKIQWLGHDSFMVMGKTKNIYFDPYQLEKKKYPKADIIISSHEHMDHCHPESINIISNEKTVLIGPKVCQNIFKKDIPIKGEVKELNPYDKLSIEDIKITAIPAYNSHRFRSPGMPFHPKEANHIGPIVEIDGVTLYHAGDADFIPEMKEIDVDIAFLPVSGKYVMDVEECVQAAENIQTKVIIPMHVGRGIGNLEATKELKEKLPNREVILLDIAD</sequence>
<dbReference type="Proteomes" id="UP001208689">
    <property type="component" value="Chromosome"/>
</dbReference>
<protein>
    <recommendedName>
        <fullName evidence="3">MBL fold metallo-hydrolase</fullName>
    </recommendedName>
</protein>
<dbReference type="EMBL" id="CP104013">
    <property type="protein sequence ID" value="UYP44541.1"/>
    <property type="molecule type" value="Genomic_DNA"/>
</dbReference>
<organism evidence="1 2">
    <name type="scientific">Candidatus Lokiarchaeum ossiferum</name>
    <dbReference type="NCBI Taxonomy" id="2951803"/>
    <lineage>
        <taxon>Archaea</taxon>
        <taxon>Promethearchaeati</taxon>
        <taxon>Promethearchaeota</taxon>
        <taxon>Promethearchaeia</taxon>
        <taxon>Promethearchaeales</taxon>
        <taxon>Promethearchaeaceae</taxon>
        <taxon>Candidatus Lokiarchaeum</taxon>
    </lineage>
</organism>
<name>A0ABY6HMA0_9ARCH</name>
<reference evidence="1" key="1">
    <citation type="submission" date="2022-09" db="EMBL/GenBank/DDBJ databases">
        <title>Actin cytoskeleton and complex cell architecture in an #Asgard archaeon.</title>
        <authorList>
            <person name="Ponce Toledo R.I."/>
            <person name="Schleper C."/>
            <person name="Rodrigues Oliveira T."/>
            <person name="Wollweber F."/>
            <person name="Xu J."/>
            <person name="Rittmann S."/>
            <person name="Klingl A."/>
            <person name="Pilhofer M."/>
        </authorList>
    </citation>
    <scope>NUCLEOTIDE SEQUENCE</scope>
    <source>
        <strain evidence="1">B-35</strain>
    </source>
</reference>